<reference evidence="2" key="1">
    <citation type="journal article" date="2023" name="Nat. Plants">
        <title>Single-cell RNA sequencing provides a high-resolution roadmap for understanding the multicellular compartmentation of specialized metabolism.</title>
        <authorList>
            <person name="Sun S."/>
            <person name="Shen X."/>
            <person name="Li Y."/>
            <person name="Li Y."/>
            <person name="Wang S."/>
            <person name="Li R."/>
            <person name="Zhang H."/>
            <person name="Shen G."/>
            <person name="Guo B."/>
            <person name="Wei J."/>
            <person name="Xu J."/>
            <person name="St-Pierre B."/>
            <person name="Chen S."/>
            <person name="Sun C."/>
        </authorList>
    </citation>
    <scope>NUCLEOTIDE SEQUENCE [LARGE SCALE GENOMIC DNA]</scope>
</reference>
<evidence type="ECO:0000313" key="1">
    <source>
        <dbReference type="EMBL" id="KAI5680977.1"/>
    </source>
</evidence>
<dbReference type="EMBL" id="CM044701">
    <property type="protein sequence ID" value="KAI5680977.1"/>
    <property type="molecule type" value="Genomic_DNA"/>
</dbReference>
<accession>A0ACC0C7R1</accession>
<keyword evidence="2" id="KW-1185">Reference proteome</keyword>
<evidence type="ECO:0000313" key="2">
    <source>
        <dbReference type="Proteomes" id="UP001060085"/>
    </source>
</evidence>
<dbReference type="Proteomes" id="UP001060085">
    <property type="component" value="Linkage Group LG01"/>
</dbReference>
<organism evidence="1 2">
    <name type="scientific">Catharanthus roseus</name>
    <name type="common">Madagascar periwinkle</name>
    <name type="synonym">Vinca rosea</name>
    <dbReference type="NCBI Taxonomy" id="4058"/>
    <lineage>
        <taxon>Eukaryota</taxon>
        <taxon>Viridiplantae</taxon>
        <taxon>Streptophyta</taxon>
        <taxon>Embryophyta</taxon>
        <taxon>Tracheophyta</taxon>
        <taxon>Spermatophyta</taxon>
        <taxon>Magnoliopsida</taxon>
        <taxon>eudicotyledons</taxon>
        <taxon>Gunneridae</taxon>
        <taxon>Pentapetalae</taxon>
        <taxon>asterids</taxon>
        <taxon>lamiids</taxon>
        <taxon>Gentianales</taxon>
        <taxon>Apocynaceae</taxon>
        <taxon>Rauvolfioideae</taxon>
        <taxon>Vinceae</taxon>
        <taxon>Catharanthinae</taxon>
        <taxon>Catharanthus</taxon>
    </lineage>
</organism>
<name>A0ACC0C7R1_CATRO</name>
<comment type="caution">
    <text evidence="1">The sequence shown here is derived from an EMBL/GenBank/DDBJ whole genome shotgun (WGS) entry which is preliminary data.</text>
</comment>
<sequence>MPIAVQPLILSQIVTSYFHQFLSTLSYPVSIAETHPLVAHEPNENSEGRNLRNRSSASSAPVAGTRLILLVAIEVSNNSILYNK</sequence>
<proteinExistence type="predicted"/>
<gene>
    <name evidence="1" type="ORF">M9H77_02204</name>
</gene>
<protein>
    <submittedName>
        <fullName evidence="1">Uncharacterized protein</fullName>
    </submittedName>
</protein>